<evidence type="ECO:0000259" key="6">
    <source>
        <dbReference type="Pfam" id="PF03936"/>
    </source>
</evidence>
<protein>
    <submittedName>
        <fullName evidence="7">Uncharacterized protein</fullName>
    </submittedName>
</protein>
<dbReference type="InterPro" id="IPR036965">
    <property type="entry name" value="Terpene_synth_N_sf"/>
</dbReference>
<gene>
    <name evidence="7" type="ORF">KI387_002598</name>
</gene>
<evidence type="ECO:0000256" key="2">
    <source>
        <dbReference type="ARBA" id="ARBA00022723"/>
    </source>
</evidence>
<dbReference type="Gene3D" id="1.50.10.130">
    <property type="entry name" value="Terpene synthase, N-terminal domain"/>
    <property type="match status" value="1"/>
</dbReference>
<name>A0AA38GZR2_TAXCH</name>
<dbReference type="GO" id="GO:0000287">
    <property type="term" value="F:magnesium ion binding"/>
    <property type="evidence" value="ECO:0007669"/>
    <property type="project" value="InterPro"/>
</dbReference>
<dbReference type="Pfam" id="PF01397">
    <property type="entry name" value="Terpene_synth"/>
    <property type="match status" value="1"/>
</dbReference>
<dbReference type="OMA" id="QHEINGA"/>
<evidence type="ECO:0000256" key="3">
    <source>
        <dbReference type="ARBA" id="ARBA00022842"/>
    </source>
</evidence>
<dbReference type="SUPFAM" id="SSF48576">
    <property type="entry name" value="Terpenoid synthases"/>
    <property type="match status" value="1"/>
</dbReference>
<dbReference type="GO" id="GO:0016102">
    <property type="term" value="P:diterpenoid biosynthetic process"/>
    <property type="evidence" value="ECO:0007669"/>
    <property type="project" value="TreeGrafter"/>
</dbReference>
<evidence type="ECO:0000256" key="4">
    <source>
        <dbReference type="ARBA" id="ARBA00023239"/>
    </source>
</evidence>
<proteinExistence type="predicted"/>
<dbReference type="PANTHER" id="PTHR31739">
    <property type="entry name" value="ENT-COPALYL DIPHOSPHATE SYNTHASE, CHLOROPLASTIC"/>
    <property type="match status" value="1"/>
</dbReference>
<dbReference type="Proteomes" id="UP000824469">
    <property type="component" value="Unassembled WGS sequence"/>
</dbReference>
<keyword evidence="2" id="KW-0479">Metal-binding</keyword>
<dbReference type="InterPro" id="IPR001906">
    <property type="entry name" value="Terpene_synth_N"/>
</dbReference>
<dbReference type="InterPro" id="IPR008949">
    <property type="entry name" value="Isoprenoid_synthase_dom_sf"/>
</dbReference>
<comment type="cofactor">
    <cofactor evidence="1">
        <name>Mg(2+)</name>
        <dbReference type="ChEBI" id="CHEBI:18420"/>
    </cofactor>
</comment>
<dbReference type="Pfam" id="PF03936">
    <property type="entry name" value="Terpene_synth_C"/>
    <property type="match status" value="1"/>
</dbReference>
<feature type="domain" description="Terpene synthase N-terminal" evidence="5">
    <location>
        <begin position="35"/>
        <end position="130"/>
    </location>
</feature>
<dbReference type="GO" id="GO:0010333">
    <property type="term" value="F:terpene synthase activity"/>
    <property type="evidence" value="ECO:0007669"/>
    <property type="project" value="InterPro"/>
</dbReference>
<feature type="domain" description="Terpene synthase metal-binding" evidence="6">
    <location>
        <begin position="219"/>
        <end position="410"/>
    </location>
</feature>
<dbReference type="InterPro" id="IPR050148">
    <property type="entry name" value="Terpene_synthase-like"/>
</dbReference>
<reference evidence="7 8" key="1">
    <citation type="journal article" date="2021" name="Nat. Plants">
        <title>The Taxus genome provides insights into paclitaxel biosynthesis.</title>
        <authorList>
            <person name="Xiong X."/>
            <person name="Gou J."/>
            <person name="Liao Q."/>
            <person name="Li Y."/>
            <person name="Zhou Q."/>
            <person name="Bi G."/>
            <person name="Li C."/>
            <person name="Du R."/>
            <person name="Wang X."/>
            <person name="Sun T."/>
            <person name="Guo L."/>
            <person name="Liang H."/>
            <person name="Lu P."/>
            <person name="Wu Y."/>
            <person name="Zhang Z."/>
            <person name="Ro D.K."/>
            <person name="Shang Y."/>
            <person name="Huang S."/>
            <person name="Yan J."/>
        </authorList>
    </citation>
    <scope>NUCLEOTIDE SEQUENCE [LARGE SCALE GENOMIC DNA]</scope>
    <source>
        <strain evidence="7">Ta-2019</strain>
    </source>
</reference>
<sequence length="410" mass="47669">ASIYRERADMLIKELELLLLIRCWNGRVGIGSGSESISSDLYVTSLGFRVLRLHRYGVSADVFENFKDKNGEFFCYMGNCNSTGEENMMRSLLYLLRASGVSFPGETVMEEAKVFCTAYLNQILGKHGRTHISGYPEWLIKEVKYVLVYDWRHTFSRWEARNYIEIYEQDNSWFLSQSNGEKILELGKLEFNILQSVYQIEMKALSRWWIDSGVPNLIKIRERTIELFLWAISAADELEFSKSRIVIAKITTLITIFDDLFDDYASLEELKIITKAVVQGWDVSLLQNIPNNFKEILLFIFKTVREFASTATERQGRDMMPHITKAWADYMMKNLQQAQWRINGVVPKFKDYIKNASITTGFGQIFLHSLFLVAPLLTDDIIEKIYLQKSKFYELISLSSRLTDDSKDYE</sequence>
<dbReference type="Gene3D" id="1.10.600.10">
    <property type="entry name" value="Farnesyl Diphosphate Synthase"/>
    <property type="match status" value="1"/>
</dbReference>
<keyword evidence="8" id="KW-1185">Reference proteome</keyword>
<evidence type="ECO:0000256" key="1">
    <source>
        <dbReference type="ARBA" id="ARBA00001946"/>
    </source>
</evidence>
<comment type="caution">
    <text evidence="7">The sequence shown here is derived from an EMBL/GenBank/DDBJ whole genome shotgun (WGS) entry which is preliminary data.</text>
</comment>
<dbReference type="SUPFAM" id="SSF48239">
    <property type="entry name" value="Terpenoid cyclases/Protein prenyltransferases"/>
    <property type="match status" value="1"/>
</dbReference>
<feature type="non-terminal residue" evidence="7">
    <location>
        <position position="410"/>
    </location>
</feature>
<dbReference type="AlphaFoldDB" id="A0AA38GZR2"/>
<dbReference type="PANTHER" id="PTHR31739:SF25">
    <property type="entry name" value="(E,E)-GERANYLLINALOOL SYNTHASE"/>
    <property type="match status" value="1"/>
</dbReference>
<evidence type="ECO:0000313" key="7">
    <source>
        <dbReference type="EMBL" id="KAH9330490.1"/>
    </source>
</evidence>
<organism evidence="7 8">
    <name type="scientific">Taxus chinensis</name>
    <name type="common">Chinese yew</name>
    <name type="synonym">Taxus wallichiana var. chinensis</name>
    <dbReference type="NCBI Taxonomy" id="29808"/>
    <lineage>
        <taxon>Eukaryota</taxon>
        <taxon>Viridiplantae</taxon>
        <taxon>Streptophyta</taxon>
        <taxon>Embryophyta</taxon>
        <taxon>Tracheophyta</taxon>
        <taxon>Spermatophyta</taxon>
        <taxon>Pinopsida</taxon>
        <taxon>Pinidae</taxon>
        <taxon>Conifers II</taxon>
        <taxon>Cupressales</taxon>
        <taxon>Taxaceae</taxon>
        <taxon>Taxus</taxon>
    </lineage>
</organism>
<evidence type="ECO:0000259" key="5">
    <source>
        <dbReference type="Pfam" id="PF01397"/>
    </source>
</evidence>
<dbReference type="InterPro" id="IPR008930">
    <property type="entry name" value="Terpenoid_cyclase/PrenylTrfase"/>
</dbReference>
<evidence type="ECO:0000313" key="8">
    <source>
        <dbReference type="Proteomes" id="UP000824469"/>
    </source>
</evidence>
<feature type="non-terminal residue" evidence="7">
    <location>
        <position position="1"/>
    </location>
</feature>
<keyword evidence="3" id="KW-0460">Magnesium</keyword>
<dbReference type="EMBL" id="JAHRHJ020000001">
    <property type="protein sequence ID" value="KAH9330490.1"/>
    <property type="molecule type" value="Genomic_DNA"/>
</dbReference>
<dbReference type="InterPro" id="IPR005630">
    <property type="entry name" value="Terpene_synthase_metal-bd"/>
</dbReference>
<keyword evidence="4" id="KW-0456">Lyase</keyword>
<accession>A0AA38GZR2</accession>